<evidence type="ECO:0000256" key="1">
    <source>
        <dbReference type="ARBA" id="ARBA00009226"/>
    </source>
</evidence>
<keyword evidence="3 7" id="KW-1003">Cell membrane</keyword>
<proteinExistence type="inferred from homology"/>
<protein>
    <recommendedName>
        <fullName evidence="2 7">Flagellar motor switch protein FliN</fullName>
    </recommendedName>
</protein>
<keyword evidence="7" id="KW-0975">Bacterial flagellum</keyword>
<gene>
    <name evidence="10" type="primary">fliN</name>
    <name evidence="10" type="ORF">ACFSJC_13955</name>
</gene>
<evidence type="ECO:0000256" key="2">
    <source>
        <dbReference type="ARBA" id="ARBA00021897"/>
    </source>
</evidence>
<name>A0ABW4YAY6_9GAMM</name>
<dbReference type="Proteomes" id="UP001597337">
    <property type="component" value="Unassembled WGS sequence"/>
</dbReference>
<dbReference type="InterPro" id="IPR051469">
    <property type="entry name" value="FliN/MopA/SpaO"/>
</dbReference>
<dbReference type="NCBIfam" id="TIGR02480">
    <property type="entry name" value="fliN"/>
    <property type="match status" value="1"/>
</dbReference>
<evidence type="ECO:0000259" key="9">
    <source>
        <dbReference type="Pfam" id="PF01052"/>
    </source>
</evidence>
<dbReference type="Pfam" id="PF01052">
    <property type="entry name" value="FliMN_C"/>
    <property type="match status" value="1"/>
</dbReference>
<keyword evidence="10" id="KW-0966">Cell projection</keyword>
<keyword evidence="11" id="KW-1185">Reference proteome</keyword>
<dbReference type="InterPro" id="IPR001172">
    <property type="entry name" value="FliN_T3SS_HrcQb"/>
</dbReference>
<keyword evidence="10" id="KW-0969">Cilium</keyword>
<comment type="subcellular location">
    <subcellularLocation>
        <location evidence="7">Cell membrane</location>
        <topology evidence="7">Peripheral membrane protein</topology>
        <orientation evidence="7">Cytoplasmic side</orientation>
    </subcellularLocation>
    <subcellularLocation>
        <location evidence="7">Bacterial flagellum basal body</location>
    </subcellularLocation>
</comment>
<dbReference type="InterPro" id="IPR036429">
    <property type="entry name" value="SpoA-like_sf"/>
</dbReference>
<reference evidence="11" key="1">
    <citation type="journal article" date="2019" name="Int. J. Syst. Evol. Microbiol.">
        <title>The Global Catalogue of Microorganisms (GCM) 10K type strain sequencing project: providing services to taxonomists for standard genome sequencing and annotation.</title>
        <authorList>
            <consortium name="The Broad Institute Genomics Platform"/>
            <consortium name="The Broad Institute Genome Sequencing Center for Infectious Disease"/>
            <person name="Wu L."/>
            <person name="Ma J."/>
        </authorList>
    </citation>
    <scope>NUCLEOTIDE SEQUENCE [LARGE SCALE GENOMIC DNA]</scope>
    <source>
        <strain evidence="11">KACC 12597</strain>
    </source>
</reference>
<feature type="compositionally biased region" description="Low complexity" evidence="8">
    <location>
        <begin position="38"/>
        <end position="56"/>
    </location>
</feature>
<evidence type="ECO:0000256" key="3">
    <source>
        <dbReference type="ARBA" id="ARBA00022475"/>
    </source>
</evidence>
<keyword evidence="5 7" id="KW-0283">Flagellar rotation</keyword>
<dbReference type="InterPro" id="IPR012826">
    <property type="entry name" value="FliN"/>
</dbReference>
<dbReference type="RefSeq" id="WP_386027582.1">
    <property type="nucleotide sequence ID" value="NZ_JBHUHX010000039.1"/>
</dbReference>
<evidence type="ECO:0000313" key="10">
    <source>
        <dbReference type="EMBL" id="MFD2112949.1"/>
    </source>
</evidence>
<feature type="region of interest" description="Disordered" evidence="8">
    <location>
        <begin position="1"/>
        <end position="82"/>
    </location>
</feature>
<organism evidence="10 11">
    <name type="scientific">Thiorhodococcus fuscus</name>
    <dbReference type="NCBI Taxonomy" id="527200"/>
    <lineage>
        <taxon>Bacteria</taxon>
        <taxon>Pseudomonadati</taxon>
        <taxon>Pseudomonadota</taxon>
        <taxon>Gammaproteobacteria</taxon>
        <taxon>Chromatiales</taxon>
        <taxon>Chromatiaceae</taxon>
        <taxon>Thiorhodococcus</taxon>
    </lineage>
</organism>
<keyword evidence="10" id="KW-0282">Flagellum</keyword>
<dbReference type="PANTHER" id="PTHR43484">
    <property type="match status" value="1"/>
</dbReference>
<dbReference type="Gene3D" id="2.30.330.10">
    <property type="entry name" value="SpoA-like"/>
    <property type="match status" value="1"/>
</dbReference>
<comment type="function">
    <text evidence="7">FliN is one of three proteins (FliG, FliN, FliM) that form the rotor-mounted switch complex (C ring), located at the base of the basal body. This complex interacts with the CheY and CheZ chemotaxis proteins, in addition to contacting components of the motor that determine the direction of flagellar rotation.</text>
</comment>
<dbReference type="InterPro" id="IPR001543">
    <property type="entry name" value="FliN-like_C"/>
</dbReference>
<feature type="domain" description="Flagellar motor switch protein FliN-like C-terminal" evidence="9">
    <location>
        <begin position="91"/>
        <end position="161"/>
    </location>
</feature>
<evidence type="ECO:0000256" key="8">
    <source>
        <dbReference type="SAM" id="MobiDB-lite"/>
    </source>
</evidence>
<comment type="caution">
    <text evidence="10">The sequence shown here is derived from an EMBL/GenBank/DDBJ whole genome shotgun (WGS) entry which is preliminary data.</text>
</comment>
<comment type="similarity">
    <text evidence="1 7">Belongs to the FliN/MopA/SpaO family.</text>
</comment>
<accession>A0ABW4YAY6</accession>
<evidence type="ECO:0000256" key="6">
    <source>
        <dbReference type="ARBA" id="ARBA00023136"/>
    </source>
</evidence>
<dbReference type="SUPFAM" id="SSF101801">
    <property type="entry name" value="Surface presentation of antigens (SPOA)"/>
    <property type="match status" value="1"/>
</dbReference>
<dbReference type="PRINTS" id="PR00956">
    <property type="entry name" value="FLGMOTORFLIN"/>
</dbReference>
<dbReference type="EMBL" id="JBHUHX010000039">
    <property type="protein sequence ID" value="MFD2112949.1"/>
    <property type="molecule type" value="Genomic_DNA"/>
</dbReference>
<evidence type="ECO:0000313" key="11">
    <source>
        <dbReference type="Proteomes" id="UP001597337"/>
    </source>
</evidence>
<sequence length="171" mass="18217">MSSESDMGADQDPNEAIADDWAAALQEQQDNSDDDGKASGQSAAGARSAESSARDGFASASAEALQARPMSPEDFSGWQPGDPQSEVNLNMILDVPVTIAMEIGRTKISIRNLLQLNQGSVVELDRLAGEPLDVLVNGTLIAHGEVVVVNEKFGIRLTDVISPSERVRKLR</sequence>
<evidence type="ECO:0000256" key="4">
    <source>
        <dbReference type="ARBA" id="ARBA00022500"/>
    </source>
</evidence>
<keyword evidence="4 7" id="KW-0145">Chemotaxis</keyword>
<evidence type="ECO:0000256" key="7">
    <source>
        <dbReference type="RuleBase" id="RU362074"/>
    </source>
</evidence>
<evidence type="ECO:0000256" key="5">
    <source>
        <dbReference type="ARBA" id="ARBA00022779"/>
    </source>
</evidence>
<dbReference type="PANTHER" id="PTHR43484:SF1">
    <property type="entry name" value="FLAGELLAR MOTOR SWITCH PROTEIN FLIN"/>
    <property type="match status" value="1"/>
</dbReference>
<keyword evidence="6 7" id="KW-0472">Membrane</keyword>